<feature type="transmembrane region" description="Helical" evidence="8">
    <location>
        <begin position="243"/>
        <end position="259"/>
    </location>
</feature>
<dbReference type="Proteomes" id="UP000654257">
    <property type="component" value="Unassembled WGS sequence"/>
</dbReference>
<comment type="caution">
    <text evidence="11">The sequence shown here is derived from an EMBL/GenBank/DDBJ whole genome shotgun (WGS) entry which is preliminary data.</text>
</comment>
<dbReference type="InterPro" id="IPR036514">
    <property type="entry name" value="SGNH_hydro_sf"/>
</dbReference>
<dbReference type="InterPro" id="IPR050879">
    <property type="entry name" value="Acyltransferase_3"/>
</dbReference>
<feature type="domain" description="Acyltransferase 3" evidence="9">
    <location>
        <begin position="17"/>
        <end position="348"/>
    </location>
</feature>
<evidence type="ECO:0000256" key="2">
    <source>
        <dbReference type="ARBA" id="ARBA00022475"/>
    </source>
</evidence>
<gene>
    <name evidence="11" type="ORF">GCM10007304_48640</name>
</gene>
<dbReference type="AlphaFoldDB" id="A0A917G8J9"/>
<organism evidence="11 12">
    <name type="scientific">Rhodococcoides trifolii</name>
    <dbReference type="NCBI Taxonomy" id="908250"/>
    <lineage>
        <taxon>Bacteria</taxon>
        <taxon>Bacillati</taxon>
        <taxon>Actinomycetota</taxon>
        <taxon>Actinomycetes</taxon>
        <taxon>Mycobacteriales</taxon>
        <taxon>Nocardiaceae</taxon>
        <taxon>Rhodococcoides</taxon>
    </lineage>
</organism>
<proteinExistence type="predicted"/>
<dbReference type="InterPro" id="IPR002656">
    <property type="entry name" value="Acyl_transf_3_dom"/>
</dbReference>
<dbReference type="Pfam" id="PF01757">
    <property type="entry name" value="Acyl_transf_3"/>
    <property type="match status" value="1"/>
</dbReference>
<feature type="domain" description="SGNH" evidence="10">
    <location>
        <begin position="479"/>
        <end position="710"/>
    </location>
</feature>
<feature type="transmembrane region" description="Helical" evidence="8">
    <location>
        <begin position="155"/>
        <end position="173"/>
    </location>
</feature>
<feature type="transmembrane region" description="Helical" evidence="8">
    <location>
        <begin position="271"/>
        <end position="294"/>
    </location>
</feature>
<dbReference type="PANTHER" id="PTHR23028">
    <property type="entry name" value="ACETYLTRANSFERASE"/>
    <property type="match status" value="1"/>
</dbReference>
<dbReference type="GO" id="GO:0005886">
    <property type="term" value="C:plasma membrane"/>
    <property type="evidence" value="ECO:0007669"/>
    <property type="project" value="UniProtKB-SubCell"/>
</dbReference>
<evidence type="ECO:0000259" key="10">
    <source>
        <dbReference type="Pfam" id="PF19040"/>
    </source>
</evidence>
<feature type="transmembrane region" description="Helical" evidence="8">
    <location>
        <begin position="300"/>
        <end position="320"/>
    </location>
</feature>
<feature type="transmembrane region" description="Helical" evidence="8">
    <location>
        <begin position="20"/>
        <end position="36"/>
    </location>
</feature>
<feature type="transmembrane region" description="Helical" evidence="8">
    <location>
        <begin position="82"/>
        <end position="102"/>
    </location>
</feature>
<dbReference type="Pfam" id="PF19040">
    <property type="entry name" value="SGNH"/>
    <property type="match status" value="1"/>
</dbReference>
<keyword evidence="7 11" id="KW-0012">Acyltransferase</keyword>
<dbReference type="EMBL" id="BMCU01000009">
    <property type="protein sequence ID" value="GGG29036.1"/>
    <property type="molecule type" value="Genomic_DNA"/>
</dbReference>
<feature type="transmembrane region" description="Helical" evidence="8">
    <location>
        <begin position="400"/>
        <end position="418"/>
    </location>
</feature>
<comment type="subcellular location">
    <subcellularLocation>
        <location evidence="1">Cell membrane</location>
        <topology evidence="1">Multi-pass membrane protein</topology>
    </subcellularLocation>
</comment>
<evidence type="ECO:0000259" key="9">
    <source>
        <dbReference type="Pfam" id="PF01757"/>
    </source>
</evidence>
<feature type="transmembrane region" description="Helical" evidence="8">
    <location>
        <begin position="179"/>
        <end position="200"/>
    </location>
</feature>
<feature type="transmembrane region" description="Helical" evidence="8">
    <location>
        <begin position="332"/>
        <end position="351"/>
    </location>
</feature>
<evidence type="ECO:0000256" key="7">
    <source>
        <dbReference type="ARBA" id="ARBA00023315"/>
    </source>
</evidence>
<evidence type="ECO:0000256" key="3">
    <source>
        <dbReference type="ARBA" id="ARBA00022679"/>
    </source>
</evidence>
<keyword evidence="2" id="KW-1003">Cell membrane</keyword>
<dbReference type="GO" id="GO:0009103">
    <property type="term" value="P:lipopolysaccharide biosynthetic process"/>
    <property type="evidence" value="ECO:0007669"/>
    <property type="project" value="TreeGrafter"/>
</dbReference>
<feature type="transmembrane region" description="Helical" evidence="8">
    <location>
        <begin position="42"/>
        <end position="61"/>
    </location>
</feature>
<evidence type="ECO:0000256" key="4">
    <source>
        <dbReference type="ARBA" id="ARBA00022692"/>
    </source>
</evidence>
<evidence type="ECO:0000256" key="5">
    <source>
        <dbReference type="ARBA" id="ARBA00022989"/>
    </source>
</evidence>
<keyword evidence="6 8" id="KW-0472">Membrane</keyword>
<dbReference type="GO" id="GO:0016747">
    <property type="term" value="F:acyltransferase activity, transferring groups other than amino-acyl groups"/>
    <property type="evidence" value="ECO:0007669"/>
    <property type="project" value="InterPro"/>
</dbReference>
<dbReference type="InterPro" id="IPR043968">
    <property type="entry name" value="SGNH"/>
</dbReference>
<evidence type="ECO:0000256" key="1">
    <source>
        <dbReference type="ARBA" id="ARBA00004651"/>
    </source>
</evidence>
<reference evidence="11" key="2">
    <citation type="submission" date="2020-09" db="EMBL/GenBank/DDBJ databases">
        <authorList>
            <person name="Sun Q."/>
            <person name="Sedlacek I."/>
        </authorList>
    </citation>
    <scope>NUCLEOTIDE SEQUENCE</scope>
    <source>
        <strain evidence="11">CCM 7905</strain>
    </source>
</reference>
<dbReference type="Gene3D" id="3.40.50.1110">
    <property type="entry name" value="SGNH hydrolase"/>
    <property type="match status" value="1"/>
</dbReference>
<dbReference type="PANTHER" id="PTHR23028:SF53">
    <property type="entry name" value="ACYL_TRANSF_3 DOMAIN-CONTAINING PROTEIN"/>
    <property type="match status" value="1"/>
</dbReference>
<keyword evidence="4 8" id="KW-0812">Transmembrane</keyword>
<name>A0A917G8J9_9NOCA</name>
<evidence type="ECO:0000313" key="12">
    <source>
        <dbReference type="Proteomes" id="UP000654257"/>
    </source>
</evidence>
<evidence type="ECO:0000256" key="8">
    <source>
        <dbReference type="SAM" id="Phobius"/>
    </source>
</evidence>
<dbReference type="SUPFAM" id="SSF52266">
    <property type="entry name" value="SGNH hydrolase"/>
    <property type="match status" value="1"/>
</dbReference>
<keyword evidence="3" id="KW-0808">Transferase</keyword>
<sequence length="715" mass="76753">MHAKANNRARNGRFRPDIQGLRAVAVILVVLDHLWQWPAGGFIGVDVFFVISGFLITGLLLKEGSGTGSVSIANFYRRRARRILPASLLVLAITATASYLLLLTDRAQGVLTDTWWSLAFLVNWHLAAVGTNYFESSQPPSPLQHYWSLAVEEQFYVVWPLVIAVTLLVLAKLRSRMSLNALIFGLGTAVIVVSFAWAVFQTHSSPTNAYFSTFSRAWELAVGAVVAAAAPLLLRMGTTVRNALAVLGLAGIVVSAVMISSDMAFPAPVGAAPVVAAALLLASGVGSGSVAASWPLTLTPVVYIGSISFSLYLWHWPVIVLMDAVMARGVEFYVVAIVLMAVLSVASYHFVEQAVLQSTFLTPAEHRPREGRRRRRRRMFRLRRPRFHRGTFLPGRDTQFVVLAAVSVLFVCLAIVALNPKVDSTAPVATLAAPTANQKDPLAAAVADALKSKTYPPLNPSFENITADRAPEMDPAAGCLNPVDFSDPNQCVYGPADAPNTAMVVADSISISWMPGLRASLEPRGYRLHGVGGSGCPFADVDIALPDNPENSARCNEGRARIYRQINETKPSLVIVSGTVIAFQSLASGNKDEQAQAEWQAGNERALAEIAPSGARVVFLAPNPPGPSPTGCITRVSAPSDCVMDIPKDWQLKVLAEKAAAASSGATFVDTSSWFCDAGVCPIFAAGAPIRWDEQHLTATYSRLLAPYLERAILG</sequence>
<evidence type="ECO:0000256" key="6">
    <source>
        <dbReference type="ARBA" id="ARBA00023136"/>
    </source>
</evidence>
<feature type="transmembrane region" description="Helical" evidence="8">
    <location>
        <begin position="220"/>
        <end position="237"/>
    </location>
</feature>
<reference evidence="11" key="1">
    <citation type="journal article" date="2014" name="Int. J. Syst. Evol. Microbiol.">
        <title>Complete genome sequence of Corynebacterium casei LMG S-19264T (=DSM 44701T), isolated from a smear-ripened cheese.</title>
        <authorList>
            <consortium name="US DOE Joint Genome Institute (JGI-PGF)"/>
            <person name="Walter F."/>
            <person name="Albersmeier A."/>
            <person name="Kalinowski J."/>
            <person name="Ruckert C."/>
        </authorList>
    </citation>
    <scope>NUCLEOTIDE SEQUENCE</scope>
    <source>
        <strain evidence="11">CCM 7905</strain>
    </source>
</reference>
<accession>A0A917G8J9</accession>
<evidence type="ECO:0000313" key="11">
    <source>
        <dbReference type="EMBL" id="GGG29036.1"/>
    </source>
</evidence>
<protein>
    <submittedName>
        <fullName evidence="11">Acyltransferase</fullName>
    </submittedName>
</protein>
<keyword evidence="5 8" id="KW-1133">Transmembrane helix</keyword>
<keyword evidence="12" id="KW-1185">Reference proteome</keyword>